<evidence type="ECO:0000313" key="2">
    <source>
        <dbReference type="Proteomes" id="UP001054945"/>
    </source>
</evidence>
<dbReference type="Proteomes" id="UP001054945">
    <property type="component" value="Unassembled WGS sequence"/>
</dbReference>
<reference evidence="1 2" key="1">
    <citation type="submission" date="2021-06" db="EMBL/GenBank/DDBJ databases">
        <title>Caerostris extrusa draft genome.</title>
        <authorList>
            <person name="Kono N."/>
            <person name="Arakawa K."/>
        </authorList>
    </citation>
    <scope>NUCLEOTIDE SEQUENCE [LARGE SCALE GENOMIC DNA]</scope>
</reference>
<accession>A0AAV4QWZ5</accession>
<keyword evidence="2" id="KW-1185">Reference proteome</keyword>
<evidence type="ECO:0000313" key="1">
    <source>
        <dbReference type="EMBL" id="GIY13804.1"/>
    </source>
</evidence>
<protein>
    <submittedName>
        <fullName evidence="1">Uncharacterized protein</fullName>
    </submittedName>
</protein>
<sequence>MRAIWRPKEGGPFVTAVGGALGFINMRDYLLSVSESSSYRIRLPCKSSPQRQITVIITKIKLFIYGHLFLLTSYTHFAQKRQTPSTDGVAREPIFQISSR</sequence>
<organism evidence="1 2">
    <name type="scientific">Caerostris extrusa</name>
    <name type="common">Bark spider</name>
    <name type="synonym">Caerostris bankana</name>
    <dbReference type="NCBI Taxonomy" id="172846"/>
    <lineage>
        <taxon>Eukaryota</taxon>
        <taxon>Metazoa</taxon>
        <taxon>Ecdysozoa</taxon>
        <taxon>Arthropoda</taxon>
        <taxon>Chelicerata</taxon>
        <taxon>Arachnida</taxon>
        <taxon>Araneae</taxon>
        <taxon>Araneomorphae</taxon>
        <taxon>Entelegynae</taxon>
        <taxon>Araneoidea</taxon>
        <taxon>Araneidae</taxon>
        <taxon>Caerostris</taxon>
    </lineage>
</organism>
<name>A0AAV4QWZ5_CAEEX</name>
<dbReference type="EMBL" id="BPLR01007003">
    <property type="protein sequence ID" value="GIY13804.1"/>
    <property type="molecule type" value="Genomic_DNA"/>
</dbReference>
<comment type="caution">
    <text evidence="1">The sequence shown here is derived from an EMBL/GenBank/DDBJ whole genome shotgun (WGS) entry which is preliminary data.</text>
</comment>
<dbReference type="AlphaFoldDB" id="A0AAV4QWZ5"/>
<gene>
    <name evidence="1" type="ORF">CEXT_117611</name>
</gene>
<proteinExistence type="predicted"/>